<keyword evidence="1" id="KW-0732">Signal</keyword>
<feature type="signal peptide" evidence="1">
    <location>
        <begin position="1"/>
        <end position="19"/>
    </location>
</feature>
<accession>A0A1G6LLQ7</accession>
<evidence type="ECO:0000256" key="1">
    <source>
        <dbReference type="SAM" id="SignalP"/>
    </source>
</evidence>
<dbReference type="STRING" id="28234.SAMN04488588_1078"/>
<evidence type="ECO:0000313" key="3">
    <source>
        <dbReference type="Proteomes" id="UP000199322"/>
    </source>
</evidence>
<dbReference type="Proteomes" id="UP000199322">
    <property type="component" value="Unassembled WGS sequence"/>
</dbReference>
<feature type="chain" id="PRO_5011431970" evidence="1">
    <location>
        <begin position="20"/>
        <end position="505"/>
    </location>
</feature>
<organism evidence="2 3">
    <name type="scientific">Geotoga petraea</name>
    <dbReference type="NCBI Taxonomy" id="28234"/>
    <lineage>
        <taxon>Bacteria</taxon>
        <taxon>Thermotogati</taxon>
        <taxon>Thermotogota</taxon>
        <taxon>Thermotogae</taxon>
        <taxon>Petrotogales</taxon>
        <taxon>Petrotogaceae</taxon>
        <taxon>Geotoga</taxon>
    </lineage>
</organism>
<evidence type="ECO:0000313" key="2">
    <source>
        <dbReference type="EMBL" id="SDC44228.1"/>
    </source>
</evidence>
<sequence>MKKLVAIIAVLAMALASFAGITATGPNFTTAVSGGVSFGLLFEETGFDLFVDNGALYTADWSMSVSISGENVDADYPATLTANFAGSFPNYDAVPTFLSATYDDDMMTLGFVNSPYTGTVNSYYLANYDYDGNGLVDDPIGTKYMTANFKAIDLDFTYITLDNLDTRHATSEAATSVVAGDVMAVNYPFAYELGSGNINAAFWGANTDRTAVTLQSTTTSGKFMGFAAGTDWAGADMVDGLYMAAAFGLQSATDITAFDESAYRFNVGYNKDFSVVEDPAVTVTPHADFEYRTDNPFPFRDTAYTAAASEIAAGVDAEANLGMAGVFGLYDTVTYDLGASPALSYEYGVTYSNEEIHELFNVSAQFEKMDSTEVATPFGLTAKVWGGMSEDMYAFSYNVELAGLSGALVPLTDMASATDKYVAYALNASVYPVEKVSIDASLYNYTLNDYGYDSIAKLAEPVWTLDATYKPNTILSLGGHLGTEENWGDFTAIHWYLFAKASFSF</sequence>
<dbReference type="AlphaFoldDB" id="A0A1G6LLQ7"/>
<dbReference type="RefSeq" id="WP_091403437.1">
    <property type="nucleotide sequence ID" value="NZ_FMYV01000004.1"/>
</dbReference>
<dbReference type="EMBL" id="FMYV01000004">
    <property type="protein sequence ID" value="SDC44228.1"/>
    <property type="molecule type" value="Genomic_DNA"/>
</dbReference>
<gene>
    <name evidence="2" type="ORF">SAMN04488588_1078</name>
</gene>
<name>A0A1G6LLQ7_9BACT</name>
<protein>
    <submittedName>
        <fullName evidence="2">Uncharacterized protein</fullName>
    </submittedName>
</protein>
<proteinExistence type="predicted"/>
<keyword evidence="3" id="KW-1185">Reference proteome</keyword>
<reference evidence="2 3" key="1">
    <citation type="submission" date="2016-10" db="EMBL/GenBank/DDBJ databases">
        <authorList>
            <person name="de Groot N.N."/>
        </authorList>
    </citation>
    <scope>NUCLEOTIDE SEQUENCE [LARGE SCALE GENOMIC DNA]</scope>
    <source>
        <strain evidence="2 3">WG14</strain>
    </source>
</reference>